<keyword evidence="8" id="KW-1185">Reference proteome</keyword>
<dbReference type="InterPro" id="IPR001173">
    <property type="entry name" value="Glyco_trans_2-like"/>
</dbReference>
<keyword evidence="3 7" id="KW-0808">Transferase</keyword>
<evidence type="ECO:0000256" key="4">
    <source>
        <dbReference type="SAM" id="MobiDB-lite"/>
    </source>
</evidence>
<dbReference type="GO" id="GO:1901137">
    <property type="term" value="P:carbohydrate derivative biosynthetic process"/>
    <property type="evidence" value="ECO:0007669"/>
    <property type="project" value="UniProtKB-ARBA"/>
</dbReference>
<dbReference type="Gene3D" id="3.40.50.2000">
    <property type="entry name" value="Glycogen Phosphorylase B"/>
    <property type="match status" value="2"/>
</dbReference>
<evidence type="ECO:0000313" key="7">
    <source>
        <dbReference type="EMBL" id="MUN06403.1"/>
    </source>
</evidence>
<sequence length="688" mass="73821">MRVLRVSHSAVVDEWRGRERALTALGVDVELCCARRWHAGGAPVMLHARPDERVRGVRTLGRHPALFVYDPLPLWRALGHEVDVIDVHEEPFALATAEILLLRALRRQARRTPVVLYTAQNLRKRYPIPFRWLERWALRAASGVSACNTEAARIAEDKGFVGRARVIPLGVDLERFTPADAATTTGGRVGAPAPTRDPAAPITVGFIGRLVPEKGVLLLLDALAREPRLRLRVVGTGPLASELPAHAASVGVADRVEVVGSVDPAGIPEILRTFDVLAVPSLPTASWTEQFGRVAVEAMACGVPVVSSDAGALPDVVGGAGVVVPTGDAAALADALVDAAGPRAAELRAAGFVRAEECSWGAVGRDYLELYRSIVHEASVAPEPTPTLEVIVVAYGAPELLRRALEPVAGLPVTVVDNSSLPAIRALCDELGVRYLDPGRNGGFAAGVNHGLANLIAPGSDVLLLNPDAEISADDVARLHRALRARPDLASVGPAQVDGQGHEARVEWWLPSPSGTWLESLGLARLRRDPSYVIGSVLLLRAEALDQVGWFDEQYFLYAEEADWAHRAHRLGWRHAVVPEARAVHVGAGTGGDPRRREAHFHASQERFLRKHFGAAGWQWARTGQWLGATVRSIVLPGERGRAARRRAALYRLGPARVEARFGRADAASTSTVAHATPTTDTPAEATA</sequence>
<dbReference type="Proteomes" id="UP000480122">
    <property type="component" value="Unassembled WGS sequence"/>
</dbReference>
<dbReference type="Pfam" id="PF13692">
    <property type="entry name" value="Glyco_trans_1_4"/>
    <property type="match status" value="1"/>
</dbReference>
<dbReference type="InterPro" id="IPR050194">
    <property type="entry name" value="Glycosyltransferase_grp1"/>
</dbReference>
<gene>
    <name evidence="7" type="ORF">GLX25_04635</name>
</gene>
<comment type="caution">
    <text evidence="7">The sequence shown here is derived from an EMBL/GenBank/DDBJ whole genome shotgun (WGS) entry which is preliminary data.</text>
</comment>
<dbReference type="Pfam" id="PF00535">
    <property type="entry name" value="Glycos_transf_2"/>
    <property type="match status" value="1"/>
</dbReference>
<evidence type="ECO:0000259" key="5">
    <source>
        <dbReference type="Pfam" id="PF00535"/>
    </source>
</evidence>
<dbReference type="AlphaFoldDB" id="A0A7C9HGN7"/>
<dbReference type="PANTHER" id="PTHR45947">
    <property type="entry name" value="SULFOQUINOVOSYL TRANSFERASE SQD2"/>
    <property type="match status" value="1"/>
</dbReference>
<evidence type="ECO:0000256" key="2">
    <source>
        <dbReference type="ARBA" id="ARBA00022676"/>
    </source>
</evidence>
<dbReference type="PANTHER" id="PTHR45947:SF3">
    <property type="entry name" value="SULFOQUINOVOSYL TRANSFERASE SQD2"/>
    <property type="match status" value="1"/>
</dbReference>
<evidence type="ECO:0000256" key="3">
    <source>
        <dbReference type="ARBA" id="ARBA00022679"/>
    </source>
</evidence>
<evidence type="ECO:0000259" key="6">
    <source>
        <dbReference type="Pfam" id="PF13439"/>
    </source>
</evidence>
<dbReference type="GO" id="GO:0016758">
    <property type="term" value="F:hexosyltransferase activity"/>
    <property type="evidence" value="ECO:0007669"/>
    <property type="project" value="TreeGrafter"/>
</dbReference>
<feature type="domain" description="Glycosyltransferase subfamily 4-like N-terminal" evidence="6">
    <location>
        <begin position="20"/>
        <end position="175"/>
    </location>
</feature>
<proteinExistence type="predicted"/>
<protein>
    <recommendedName>
        <fullName evidence="1">D-inositol 3-phosphate glycosyltransferase</fullName>
    </recommendedName>
</protein>
<dbReference type="SUPFAM" id="SSF53448">
    <property type="entry name" value="Nucleotide-diphospho-sugar transferases"/>
    <property type="match status" value="1"/>
</dbReference>
<dbReference type="CDD" id="cd03801">
    <property type="entry name" value="GT4_PimA-like"/>
    <property type="match status" value="1"/>
</dbReference>
<dbReference type="RefSeq" id="WP_166548440.1">
    <property type="nucleotide sequence ID" value="NZ_BAAAIA010000009.1"/>
</dbReference>
<reference evidence="7 8" key="1">
    <citation type="submission" date="2019-11" db="EMBL/GenBank/DDBJ databases">
        <title>Agromyces kandeliae sp. nov., isolated from mangrove soil.</title>
        <authorList>
            <person name="Wang R."/>
        </authorList>
    </citation>
    <scope>NUCLEOTIDE SEQUENCE [LARGE SCALE GENOMIC DNA]</scope>
    <source>
        <strain evidence="7 8">JCM 11431</strain>
    </source>
</reference>
<organism evidence="7 8">
    <name type="scientific">Agromyces luteolus</name>
    <dbReference type="NCBI Taxonomy" id="88373"/>
    <lineage>
        <taxon>Bacteria</taxon>
        <taxon>Bacillati</taxon>
        <taxon>Actinomycetota</taxon>
        <taxon>Actinomycetes</taxon>
        <taxon>Micrococcales</taxon>
        <taxon>Microbacteriaceae</taxon>
        <taxon>Agromyces</taxon>
    </lineage>
</organism>
<keyword evidence="2" id="KW-0328">Glycosyltransferase</keyword>
<name>A0A7C9HGN7_9MICO</name>
<feature type="domain" description="Glycosyltransferase 2-like" evidence="5">
    <location>
        <begin position="390"/>
        <end position="546"/>
    </location>
</feature>
<accession>A0A7C9HGN7</accession>
<dbReference type="SUPFAM" id="SSF53756">
    <property type="entry name" value="UDP-Glycosyltransferase/glycogen phosphorylase"/>
    <property type="match status" value="1"/>
</dbReference>
<feature type="region of interest" description="Disordered" evidence="4">
    <location>
        <begin position="665"/>
        <end position="688"/>
    </location>
</feature>
<dbReference type="Pfam" id="PF13439">
    <property type="entry name" value="Glyco_transf_4"/>
    <property type="match status" value="1"/>
</dbReference>
<dbReference type="InterPro" id="IPR029044">
    <property type="entry name" value="Nucleotide-diphossugar_trans"/>
</dbReference>
<dbReference type="EMBL" id="WODA01000006">
    <property type="protein sequence ID" value="MUN06403.1"/>
    <property type="molecule type" value="Genomic_DNA"/>
</dbReference>
<dbReference type="InterPro" id="IPR028098">
    <property type="entry name" value="Glyco_trans_4-like_N"/>
</dbReference>
<evidence type="ECO:0000313" key="8">
    <source>
        <dbReference type="Proteomes" id="UP000480122"/>
    </source>
</evidence>
<evidence type="ECO:0000256" key="1">
    <source>
        <dbReference type="ARBA" id="ARBA00021292"/>
    </source>
</evidence>
<dbReference type="Gene3D" id="3.90.550.10">
    <property type="entry name" value="Spore Coat Polysaccharide Biosynthesis Protein SpsA, Chain A"/>
    <property type="match status" value="1"/>
</dbReference>